<feature type="domain" description="N-acetyltransferase" evidence="1">
    <location>
        <begin position="11"/>
        <end position="167"/>
    </location>
</feature>
<dbReference type="SUPFAM" id="SSF55729">
    <property type="entry name" value="Acyl-CoA N-acyltransferases (Nat)"/>
    <property type="match status" value="1"/>
</dbReference>
<proteinExistence type="predicted"/>
<dbReference type="PANTHER" id="PTHR43792">
    <property type="entry name" value="GNAT FAMILY, PUTATIVE (AFU_ORTHOLOGUE AFUA_3G00765)-RELATED-RELATED"/>
    <property type="match status" value="1"/>
</dbReference>
<organism evidence="2 3">
    <name type="scientific">Cohnella soli</name>
    <dbReference type="NCBI Taxonomy" id="425005"/>
    <lineage>
        <taxon>Bacteria</taxon>
        <taxon>Bacillati</taxon>
        <taxon>Bacillota</taxon>
        <taxon>Bacilli</taxon>
        <taxon>Bacillales</taxon>
        <taxon>Paenibacillaceae</taxon>
        <taxon>Cohnella</taxon>
    </lineage>
</organism>
<dbReference type="Proteomes" id="UP001596113">
    <property type="component" value="Unassembled WGS sequence"/>
</dbReference>
<evidence type="ECO:0000259" key="1">
    <source>
        <dbReference type="PROSITE" id="PS51186"/>
    </source>
</evidence>
<comment type="caution">
    <text evidence="2">The sequence shown here is derived from an EMBL/GenBank/DDBJ whole genome shotgun (WGS) entry which is preliminary data.</text>
</comment>
<dbReference type="Gene3D" id="3.40.630.30">
    <property type="match status" value="1"/>
</dbReference>
<gene>
    <name evidence="2" type="ORF">ACFPOF_17185</name>
</gene>
<protein>
    <submittedName>
        <fullName evidence="2">GNAT family N-acetyltransferase</fullName>
        <ecNumber evidence="2">2.3.-.-</ecNumber>
    </submittedName>
</protein>
<dbReference type="EC" id="2.3.-.-" evidence="2"/>
<dbReference type="EMBL" id="JBHSMI010000028">
    <property type="protein sequence ID" value="MFC5404470.1"/>
    <property type="molecule type" value="Genomic_DNA"/>
</dbReference>
<sequence>MNFPVLETERLILRQLRSEDAPDLFNYFSLDEVTEFYDLDSFTEVKQAEELIDNWNEKFNQSLAIRWGISLKSEDRIIGTCGFHKWAKKHYKAEIGYELSPKYWRQGYMAEVLEPVLKYGFEVFELNRIEALIHRGNNSSRKVLEKAGFMEEGLLKEYFYEKKRFVDAVIFAKLKTVNRIV</sequence>
<reference evidence="3" key="1">
    <citation type="journal article" date="2019" name="Int. J. Syst. Evol. Microbiol.">
        <title>The Global Catalogue of Microorganisms (GCM) 10K type strain sequencing project: providing services to taxonomists for standard genome sequencing and annotation.</title>
        <authorList>
            <consortium name="The Broad Institute Genomics Platform"/>
            <consortium name="The Broad Institute Genome Sequencing Center for Infectious Disease"/>
            <person name="Wu L."/>
            <person name="Ma J."/>
        </authorList>
    </citation>
    <scope>NUCLEOTIDE SEQUENCE [LARGE SCALE GENOMIC DNA]</scope>
    <source>
        <strain evidence="3">CGMCC 1.18575</strain>
    </source>
</reference>
<dbReference type="InterPro" id="IPR016181">
    <property type="entry name" value="Acyl_CoA_acyltransferase"/>
</dbReference>
<dbReference type="PANTHER" id="PTHR43792:SF9">
    <property type="entry name" value="RIBOSOMAL-PROTEIN-ALANINE ACETYLTRANSFERASE"/>
    <property type="match status" value="1"/>
</dbReference>
<accession>A0ABW0HTC7</accession>
<dbReference type="Pfam" id="PF13302">
    <property type="entry name" value="Acetyltransf_3"/>
    <property type="match status" value="1"/>
</dbReference>
<dbReference type="RefSeq" id="WP_378134802.1">
    <property type="nucleotide sequence ID" value="NZ_JBHSMI010000028.1"/>
</dbReference>
<keyword evidence="2" id="KW-0808">Transferase</keyword>
<dbReference type="GO" id="GO:0016746">
    <property type="term" value="F:acyltransferase activity"/>
    <property type="evidence" value="ECO:0007669"/>
    <property type="project" value="UniProtKB-KW"/>
</dbReference>
<keyword evidence="2" id="KW-0012">Acyltransferase</keyword>
<dbReference type="PROSITE" id="PS51186">
    <property type="entry name" value="GNAT"/>
    <property type="match status" value="1"/>
</dbReference>
<dbReference type="InterPro" id="IPR051531">
    <property type="entry name" value="N-acetyltransferase"/>
</dbReference>
<dbReference type="InterPro" id="IPR000182">
    <property type="entry name" value="GNAT_dom"/>
</dbReference>
<keyword evidence="3" id="KW-1185">Reference proteome</keyword>
<name>A0ABW0HTC7_9BACL</name>
<evidence type="ECO:0000313" key="2">
    <source>
        <dbReference type="EMBL" id="MFC5404470.1"/>
    </source>
</evidence>
<evidence type="ECO:0000313" key="3">
    <source>
        <dbReference type="Proteomes" id="UP001596113"/>
    </source>
</evidence>